<feature type="domain" description="Glycosyltransferase 61 catalytic" evidence="4">
    <location>
        <begin position="134"/>
        <end position="306"/>
    </location>
</feature>
<dbReference type="PANTHER" id="PTHR20961">
    <property type="entry name" value="GLYCOSYLTRANSFERASE"/>
    <property type="match status" value="1"/>
</dbReference>
<evidence type="ECO:0000259" key="4">
    <source>
        <dbReference type="Pfam" id="PF04577"/>
    </source>
</evidence>
<accession>A0A6I3SQ14</accession>
<protein>
    <submittedName>
        <fullName evidence="5">DUF563 domain-containing protein</fullName>
    </submittedName>
</protein>
<dbReference type="EMBL" id="WNKU01000052">
    <property type="protein sequence ID" value="MTV50989.1"/>
    <property type="molecule type" value="Genomic_DNA"/>
</dbReference>
<dbReference type="Proteomes" id="UP000430670">
    <property type="component" value="Unassembled WGS sequence"/>
</dbReference>
<evidence type="ECO:0000256" key="3">
    <source>
        <dbReference type="ARBA" id="ARBA00023180"/>
    </source>
</evidence>
<keyword evidence="2" id="KW-0808">Transferase</keyword>
<evidence type="ECO:0000313" key="6">
    <source>
        <dbReference type="Proteomes" id="UP000430670"/>
    </source>
</evidence>
<dbReference type="AlphaFoldDB" id="A0A6I3SQ14"/>
<keyword evidence="3" id="KW-0325">Glycoprotein</keyword>
<keyword evidence="1" id="KW-0328">Glycosyltransferase</keyword>
<organism evidence="5 6">
    <name type="scientific">Heliobacterium mobile</name>
    <name type="common">Heliobacillus mobilis</name>
    <dbReference type="NCBI Taxonomy" id="28064"/>
    <lineage>
        <taxon>Bacteria</taxon>
        <taxon>Bacillati</taxon>
        <taxon>Bacillota</taxon>
        <taxon>Clostridia</taxon>
        <taxon>Eubacteriales</taxon>
        <taxon>Heliobacteriaceae</taxon>
        <taxon>Heliobacterium</taxon>
    </lineage>
</organism>
<dbReference type="InterPro" id="IPR007657">
    <property type="entry name" value="Glycosyltransferase_61"/>
</dbReference>
<dbReference type="InterPro" id="IPR049625">
    <property type="entry name" value="Glyco_transf_61_cat"/>
</dbReference>
<evidence type="ECO:0000256" key="2">
    <source>
        <dbReference type="ARBA" id="ARBA00022679"/>
    </source>
</evidence>
<dbReference type="OrthoDB" id="1883336at2"/>
<comment type="caution">
    <text evidence="5">The sequence shown here is derived from an EMBL/GenBank/DDBJ whole genome shotgun (WGS) entry which is preliminary data.</text>
</comment>
<keyword evidence="6" id="KW-1185">Reference proteome</keyword>
<reference evidence="5 6" key="1">
    <citation type="submission" date="2019-11" db="EMBL/GenBank/DDBJ databases">
        <title>Whole-genome sequence of a the green, strictly anaerobic photosynthetic bacterium Heliobacillus mobilis DSM 6151.</title>
        <authorList>
            <person name="Kyndt J.A."/>
            <person name="Meyer T.E."/>
        </authorList>
    </citation>
    <scope>NUCLEOTIDE SEQUENCE [LARGE SCALE GENOMIC DNA]</scope>
    <source>
        <strain evidence="5 6">DSM 6151</strain>
    </source>
</reference>
<name>A0A6I3SQ14_HELMO</name>
<gene>
    <name evidence="5" type="ORF">GJ688_18905</name>
</gene>
<proteinExistence type="predicted"/>
<evidence type="ECO:0000256" key="1">
    <source>
        <dbReference type="ARBA" id="ARBA00022676"/>
    </source>
</evidence>
<evidence type="ECO:0000313" key="5">
    <source>
        <dbReference type="EMBL" id="MTV50989.1"/>
    </source>
</evidence>
<dbReference type="RefSeq" id="WP_155478070.1">
    <property type="nucleotide sequence ID" value="NZ_WNKU01000052.1"/>
</dbReference>
<dbReference type="Pfam" id="PF04577">
    <property type="entry name" value="Glyco_transf_61"/>
    <property type="match status" value="1"/>
</dbReference>
<sequence>MDSSDMDCPRQSVNALEWVEKGSYRESGAKYVPVFPEHIIHRTLPNKIDIDVHQAFQEREFHQPETFVALIPKGRVCGSNGFIITPDNKLIYDLSNWFNTPVEAHPIVLQDQLPPNKHLEGSIAVLATAGWWNYYHWMFDALPRYELLRRSGFKADKYIVSYCNLAFQTETLKILGIPQEDMIVARDEFQLQADELIVPAFPSCLRKIPKWACQFLRDLFLPHLETNQGRKDLRIYVSRAKASFRKLENESLLEEILSSLGFETVFLERLPLLEQVRLFANADIVIAPHGAGLTNLVFCRPGTKVVELMGPKYINNVFWALSNQVDLDYTYLIGEGEEPPSYVNPWDSGNSRANFTICPKKFEKLLKKIGLIKEQH</sequence>
<dbReference type="GO" id="GO:0016757">
    <property type="term" value="F:glycosyltransferase activity"/>
    <property type="evidence" value="ECO:0007669"/>
    <property type="project" value="UniProtKB-KW"/>
</dbReference>